<proteinExistence type="inferred from homology"/>
<protein>
    <submittedName>
        <fullName evidence="2">Snakin-1</fullName>
    </submittedName>
</protein>
<dbReference type="Proteomes" id="UP000237347">
    <property type="component" value="Unassembled WGS sequence"/>
</dbReference>
<comment type="caution">
    <text evidence="2">The sequence shown here is derived from an EMBL/GenBank/DDBJ whole genome shotgun (WGS) entry which is preliminary data.</text>
</comment>
<sequence>MGKGVAILSWLVAHTDKTTRHKQPRSCRKRVGRESEIQRTLTTAHLFHSLLPSSDHPRMKLFFATLLLCTLLLSSSFLEPAMAKSGFCTKKCANRCSKAAVQDRCKKYCGICCEECKCVPSGTYGNKHECPCYRDKKNNKGKPKCP</sequence>
<dbReference type="EMBL" id="PKMF04000802">
    <property type="protein sequence ID" value="KAK7818991.1"/>
    <property type="molecule type" value="Genomic_DNA"/>
</dbReference>
<dbReference type="InterPro" id="IPR003854">
    <property type="entry name" value="GASA"/>
</dbReference>
<evidence type="ECO:0000313" key="3">
    <source>
        <dbReference type="Proteomes" id="UP000237347"/>
    </source>
</evidence>
<comment type="similarity">
    <text evidence="1">Belongs to the GASA family.</text>
</comment>
<evidence type="ECO:0000256" key="1">
    <source>
        <dbReference type="ARBA" id="ARBA00010582"/>
    </source>
</evidence>
<name>A0AAW0IXU3_QUESU</name>
<evidence type="ECO:0000313" key="2">
    <source>
        <dbReference type="EMBL" id="KAK7818991.1"/>
    </source>
</evidence>
<reference evidence="2 3" key="1">
    <citation type="journal article" date="2018" name="Sci. Data">
        <title>The draft genome sequence of cork oak.</title>
        <authorList>
            <person name="Ramos A.M."/>
            <person name="Usie A."/>
            <person name="Barbosa P."/>
            <person name="Barros P.M."/>
            <person name="Capote T."/>
            <person name="Chaves I."/>
            <person name="Simoes F."/>
            <person name="Abreu I."/>
            <person name="Carrasquinho I."/>
            <person name="Faro C."/>
            <person name="Guimaraes J.B."/>
            <person name="Mendonca D."/>
            <person name="Nobrega F."/>
            <person name="Rodrigues L."/>
            <person name="Saibo N.J.M."/>
            <person name="Varela M.C."/>
            <person name="Egas C."/>
            <person name="Matos J."/>
            <person name="Miguel C.M."/>
            <person name="Oliveira M.M."/>
            <person name="Ricardo C.P."/>
            <person name="Goncalves S."/>
        </authorList>
    </citation>
    <scope>NUCLEOTIDE SEQUENCE [LARGE SCALE GENOMIC DNA]</scope>
    <source>
        <strain evidence="3">cv. HL8</strain>
    </source>
</reference>
<dbReference type="Pfam" id="PF02704">
    <property type="entry name" value="GASA"/>
    <property type="match status" value="1"/>
</dbReference>
<keyword evidence="3" id="KW-1185">Reference proteome</keyword>
<dbReference type="PANTHER" id="PTHR23201">
    <property type="entry name" value="EXTENSIN, PROLINE-RICH PROTEIN"/>
    <property type="match status" value="1"/>
</dbReference>
<gene>
    <name evidence="2" type="primary">SN1_1</name>
    <name evidence="2" type="ORF">CFP56_040744</name>
</gene>
<dbReference type="PANTHER" id="PTHR23201:SF118">
    <property type="entry name" value="GIBBERELLIN STIMULATED TRANSCRIPT RELATED PROTEIN 1"/>
    <property type="match status" value="1"/>
</dbReference>
<organism evidence="2 3">
    <name type="scientific">Quercus suber</name>
    <name type="common">Cork oak</name>
    <dbReference type="NCBI Taxonomy" id="58331"/>
    <lineage>
        <taxon>Eukaryota</taxon>
        <taxon>Viridiplantae</taxon>
        <taxon>Streptophyta</taxon>
        <taxon>Embryophyta</taxon>
        <taxon>Tracheophyta</taxon>
        <taxon>Spermatophyta</taxon>
        <taxon>Magnoliopsida</taxon>
        <taxon>eudicotyledons</taxon>
        <taxon>Gunneridae</taxon>
        <taxon>Pentapetalae</taxon>
        <taxon>rosids</taxon>
        <taxon>fabids</taxon>
        <taxon>Fagales</taxon>
        <taxon>Fagaceae</taxon>
        <taxon>Quercus</taxon>
    </lineage>
</organism>
<accession>A0AAW0IXU3</accession>
<dbReference type="AlphaFoldDB" id="A0AAW0IXU3"/>